<gene>
    <name evidence="9" type="ordered locus">DEHA2E00880g</name>
</gene>
<accession>Q6BR03</accession>
<dbReference type="GO" id="GO:0000981">
    <property type="term" value="F:DNA-binding transcription factor activity, RNA polymerase II-specific"/>
    <property type="evidence" value="ECO:0007669"/>
    <property type="project" value="InterPro"/>
</dbReference>
<evidence type="ECO:0000256" key="5">
    <source>
        <dbReference type="ARBA" id="ARBA00023242"/>
    </source>
</evidence>
<evidence type="ECO:0000256" key="6">
    <source>
        <dbReference type="SAM" id="Coils"/>
    </source>
</evidence>
<dbReference type="AlphaFoldDB" id="Q6BR03"/>
<dbReference type="GO" id="GO:0008270">
    <property type="term" value="F:zinc ion binding"/>
    <property type="evidence" value="ECO:0007669"/>
    <property type="project" value="InterPro"/>
</dbReference>
<sequence length="690" mass="79133">MKKPGLKAGYGQQVFDRMSNLEGSFKKATANSKEEIELLKKRLSLFEEKLNSIDSNNVIRNGPNQGGLGSGSNSLSNPVSNPAHSSESSTEFNTFQDSINAYDTMLPSIDQIKMLIDIHFEKVNPMFPILCPTNTIPKLLEFSRTTTTPLLLGVILCALRFAGSFMLKEEVKKYHSYCKGQIISTCIGMSNIEQLQSMTLLAFDLFGKSNNPETWSFISLISSGVVHLNLTKEKRQTQQIVIPSPDQEDNNKQLESRKRAIKNVKLLKSPIDWFEEESRRRLFWEIYILDKLSSVSNSFPFKIPESEIDCLLPVGYNSWIADHNHRNDTTIRNSQHRILNDSIINANMQNDLFFDKNIYDSTCFLIELIHFLGKIHAFMRHPIDIQSLKDVLNWQMKFSEIDNEIQNWRKTVPKNYLNLLDNDTFDRSLTIKDVLFHALYHATIIRLNSAAGFPYFHSNYFLSSEEARLKSLQSANHILNLSRKLPQSFNNDEAIYELCGPQYAFAVWVTARLILVNAIHYGNSLPQELDYLINLLSKIGGIWESSMKYSEILSFLRMDEFESTVNDLNFMRSIETSHSVNTYDGANDDDDDDDDEESDPNESKTQGQHLSKSARIISDMRLNAYIVDVILSKKIEKFKQNENKVSTNSPNNQNDFSNIFEWFKLPIAHEFNVPFMANNEKDAYIEASQQ</sequence>
<evidence type="ECO:0000256" key="3">
    <source>
        <dbReference type="ARBA" id="ARBA00023015"/>
    </source>
</evidence>
<evidence type="ECO:0000256" key="2">
    <source>
        <dbReference type="ARBA" id="ARBA00022723"/>
    </source>
</evidence>
<feature type="compositionally biased region" description="Acidic residues" evidence="7">
    <location>
        <begin position="586"/>
        <end position="600"/>
    </location>
</feature>
<dbReference type="PANTHER" id="PTHR47338:SF20">
    <property type="entry name" value="ZN(II)2CYS6 TRANSCRIPTION FACTOR (EUROFUNG)"/>
    <property type="match status" value="1"/>
</dbReference>
<dbReference type="InterPro" id="IPR050815">
    <property type="entry name" value="TF_fung"/>
</dbReference>
<evidence type="ECO:0000256" key="4">
    <source>
        <dbReference type="ARBA" id="ARBA00023163"/>
    </source>
</evidence>
<dbReference type="GeneID" id="2902167"/>
<organism evidence="9 10">
    <name type="scientific">Debaryomyces hansenii (strain ATCC 36239 / CBS 767 / BCRC 21394 / JCM 1990 / NBRC 0083 / IGC 2968)</name>
    <name type="common">Yeast</name>
    <name type="synonym">Torulaspora hansenii</name>
    <dbReference type="NCBI Taxonomy" id="284592"/>
    <lineage>
        <taxon>Eukaryota</taxon>
        <taxon>Fungi</taxon>
        <taxon>Dikarya</taxon>
        <taxon>Ascomycota</taxon>
        <taxon>Saccharomycotina</taxon>
        <taxon>Pichiomycetes</taxon>
        <taxon>Debaryomycetaceae</taxon>
        <taxon>Debaryomyces</taxon>
    </lineage>
</organism>
<dbReference type="VEuPathDB" id="FungiDB:DEHA2E00880g"/>
<dbReference type="SMART" id="SM00906">
    <property type="entry name" value="Fungal_trans"/>
    <property type="match status" value="1"/>
</dbReference>
<keyword evidence="10" id="KW-1185">Reference proteome</keyword>
<dbReference type="KEGG" id="dha:DEHA2E00880g"/>
<dbReference type="CDD" id="cd12148">
    <property type="entry name" value="fungal_TF_MHR"/>
    <property type="match status" value="1"/>
</dbReference>
<dbReference type="EMBL" id="CR382137">
    <property type="protein sequence ID" value="CAG87562.2"/>
    <property type="molecule type" value="Genomic_DNA"/>
</dbReference>
<dbReference type="InterPro" id="IPR007219">
    <property type="entry name" value="XnlR_reg_dom"/>
</dbReference>
<dbReference type="eggNOG" id="ENOG502RXKS">
    <property type="taxonomic scope" value="Eukaryota"/>
</dbReference>
<comment type="subcellular location">
    <subcellularLocation>
        <location evidence="1">Nucleus</location>
    </subcellularLocation>
</comment>
<evidence type="ECO:0000313" key="10">
    <source>
        <dbReference type="Proteomes" id="UP000000599"/>
    </source>
</evidence>
<dbReference type="Proteomes" id="UP000000599">
    <property type="component" value="Chromosome E"/>
</dbReference>
<keyword evidence="5" id="KW-0539">Nucleus</keyword>
<name>Q6BR03_DEBHA</name>
<keyword evidence="6" id="KW-0175">Coiled coil</keyword>
<evidence type="ECO:0000313" key="9">
    <source>
        <dbReference type="EMBL" id="CAG87562.2"/>
    </source>
</evidence>
<keyword evidence="4" id="KW-0804">Transcription</keyword>
<dbReference type="PANTHER" id="PTHR47338">
    <property type="entry name" value="ZN(II)2CYS6 TRANSCRIPTION FACTOR (EUROFUNG)-RELATED"/>
    <property type="match status" value="1"/>
</dbReference>
<dbReference type="GO" id="GO:0005634">
    <property type="term" value="C:nucleus"/>
    <property type="evidence" value="ECO:0007669"/>
    <property type="project" value="UniProtKB-SubCell"/>
</dbReference>
<evidence type="ECO:0000256" key="7">
    <source>
        <dbReference type="SAM" id="MobiDB-lite"/>
    </source>
</evidence>
<protein>
    <submittedName>
        <fullName evidence="9">DEHA2E00880p</fullName>
    </submittedName>
</protein>
<dbReference type="InParanoid" id="Q6BR03"/>
<evidence type="ECO:0000256" key="1">
    <source>
        <dbReference type="ARBA" id="ARBA00004123"/>
    </source>
</evidence>
<dbReference type="OrthoDB" id="5600212at2759"/>
<keyword evidence="2" id="KW-0479">Metal-binding</keyword>
<keyword evidence="3" id="KW-0805">Transcription regulation</keyword>
<dbReference type="Pfam" id="PF04082">
    <property type="entry name" value="Fungal_trans"/>
    <property type="match status" value="1"/>
</dbReference>
<feature type="compositionally biased region" description="Low complexity" evidence="7">
    <location>
        <begin position="71"/>
        <end position="82"/>
    </location>
</feature>
<dbReference type="HOGENOM" id="CLU_011915_1_1_1"/>
<proteinExistence type="predicted"/>
<feature type="coiled-coil region" evidence="6">
    <location>
        <begin position="29"/>
        <end position="56"/>
    </location>
</feature>
<evidence type="ECO:0000259" key="8">
    <source>
        <dbReference type="SMART" id="SM00906"/>
    </source>
</evidence>
<dbReference type="GO" id="GO:0006351">
    <property type="term" value="P:DNA-templated transcription"/>
    <property type="evidence" value="ECO:0007669"/>
    <property type="project" value="InterPro"/>
</dbReference>
<feature type="domain" description="Xylanolytic transcriptional activator regulatory" evidence="8">
    <location>
        <begin position="214"/>
        <end position="319"/>
    </location>
</feature>
<reference evidence="9 10" key="1">
    <citation type="journal article" date="2004" name="Nature">
        <title>Genome evolution in yeasts.</title>
        <authorList>
            <consortium name="Genolevures"/>
            <person name="Dujon B."/>
            <person name="Sherman D."/>
            <person name="Fischer G."/>
            <person name="Durrens P."/>
            <person name="Casaregola S."/>
            <person name="Lafontaine I."/>
            <person name="de Montigny J."/>
            <person name="Marck C."/>
            <person name="Neuveglise C."/>
            <person name="Talla E."/>
            <person name="Goffard N."/>
            <person name="Frangeul L."/>
            <person name="Aigle M."/>
            <person name="Anthouard V."/>
            <person name="Babour A."/>
            <person name="Barbe V."/>
            <person name="Barnay S."/>
            <person name="Blanchin S."/>
            <person name="Beckerich J.M."/>
            <person name="Beyne E."/>
            <person name="Bleykasten C."/>
            <person name="Boisrame A."/>
            <person name="Boyer J."/>
            <person name="Cattolico L."/>
            <person name="Confanioleri F."/>
            <person name="de Daruvar A."/>
            <person name="Despons L."/>
            <person name="Fabre E."/>
            <person name="Fairhead C."/>
            <person name="Ferry-Dumazet H."/>
            <person name="Groppi A."/>
            <person name="Hantraye F."/>
            <person name="Hennequin C."/>
            <person name="Jauniaux N."/>
            <person name="Joyet P."/>
            <person name="Kachouri R."/>
            <person name="Kerrest A."/>
            <person name="Koszul R."/>
            <person name="Lemaire M."/>
            <person name="Lesur I."/>
            <person name="Ma L."/>
            <person name="Muller H."/>
            <person name="Nicaud J.M."/>
            <person name="Nikolski M."/>
            <person name="Oztas S."/>
            <person name="Ozier-Kalogeropoulos O."/>
            <person name="Pellenz S."/>
            <person name="Potier S."/>
            <person name="Richard G.F."/>
            <person name="Straub M.L."/>
            <person name="Suleau A."/>
            <person name="Swennene D."/>
            <person name="Tekaia F."/>
            <person name="Wesolowski-Louvel M."/>
            <person name="Westhof E."/>
            <person name="Wirth B."/>
            <person name="Zeniou-Meyer M."/>
            <person name="Zivanovic I."/>
            <person name="Bolotin-Fukuhara M."/>
            <person name="Thierry A."/>
            <person name="Bouchier C."/>
            <person name="Caudron B."/>
            <person name="Scarpelli C."/>
            <person name="Gaillardin C."/>
            <person name="Weissenbach J."/>
            <person name="Wincker P."/>
            <person name="Souciet J.L."/>
        </authorList>
    </citation>
    <scope>NUCLEOTIDE SEQUENCE [LARGE SCALE GENOMIC DNA]</scope>
    <source>
        <strain evidence="10">ATCC 36239 / CBS 767 / BCRC 21394 / JCM 1990 / NBRC 0083 / IGC 2968</strain>
    </source>
</reference>
<dbReference type="RefSeq" id="XP_459367.2">
    <property type="nucleotide sequence ID" value="XM_459367.1"/>
</dbReference>
<feature type="region of interest" description="Disordered" evidence="7">
    <location>
        <begin position="56"/>
        <end position="90"/>
    </location>
</feature>
<feature type="region of interest" description="Disordered" evidence="7">
    <location>
        <begin position="581"/>
        <end position="611"/>
    </location>
</feature>
<dbReference type="GO" id="GO:0003677">
    <property type="term" value="F:DNA binding"/>
    <property type="evidence" value="ECO:0007669"/>
    <property type="project" value="InterPro"/>
</dbReference>